<keyword evidence="2" id="KW-0349">Heme</keyword>
<evidence type="ECO:0000259" key="3">
    <source>
        <dbReference type="PROSITE" id="PS51918"/>
    </source>
</evidence>
<dbReference type="GO" id="GO:0005737">
    <property type="term" value="C:cytoplasm"/>
    <property type="evidence" value="ECO:0007669"/>
    <property type="project" value="UniProtKB-SubCell"/>
</dbReference>
<keyword evidence="2" id="KW-0411">Iron-sulfur</keyword>
<dbReference type="InterPro" id="IPR034505">
    <property type="entry name" value="Coproporphyrinogen-III_oxidase"/>
</dbReference>
<comment type="similarity">
    <text evidence="1">Belongs to the anaerobic coproporphyrinogen-III oxidase family. HemW subfamily.</text>
</comment>
<dbReference type="Pfam" id="PF06969">
    <property type="entry name" value="HemN_C"/>
    <property type="match status" value="1"/>
</dbReference>
<dbReference type="InterPro" id="IPR004559">
    <property type="entry name" value="HemW-like"/>
</dbReference>
<dbReference type="NCBIfam" id="TIGR00539">
    <property type="entry name" value="hemN_rel"/>
    <property type="match status" value="1"/>
</dbReference>
<dbReference type="PROSITE" id="PS51918">
    <property type="entry name" value="RADICAL_SAM"/>
    <property type="match status" value="1"/>
</dbReference>
<keyword evidence="2" id="KW-0408">Iron</keyword>
<dbReference type="Pfam" id="PF04055">
    <property type="entry name" value="Radical_SAM"/>
    <property type="match status" value="1"/>
</dbReference>
<evidence type="ECO:0000256" key="1">
    <source>
        <dbReference type="ARBA" id="ARBA00006100"/>
    </source>
</evidence>
<sequence>MAGLYIHIPFCKRRCVYCDFYSNTDMSLKSRYIDALIAEMRSRQDAFRKESVETIYVGGGTPSQLDETDFARLFDAISALTFSSSWKEVTVEVNPDDLSVGYIEMLRSFPFNRISMGVQSFDDADLSFLNRRHTARQAIEAVKNCRKAGWDNISMDLIYGLPGQTLDAWERNLRMALRLETPHLSCYHLTYEEGTVLYDRLQSGQIREVCEEESVAMFSLLMDCLQNAGYEHYEISNFARPGFRSRHNSSYWHDKTYIGIGASAHSYDGAFRQWNVADIREYIRQADSGRFSPERERIDPDMRYNDTIITALRTSEGLDIAQLGCRFGEERKNYCLLQAQPFIAAGTLILEGEILRLSRTGIFVSDTIMSSLLFVGDD</sequence>
<dbReference type="SFLD" id="SFLDG01065">
    <property type="entry name" value="anaerobic_coproporphyrinogen-I"/>
    <property type="match status" value="1"/>
</dbReference>
<dbReference type="GO" id="GO:0051539">
    <property type="term" value="F:4 iron, 4 sulfur cluster binding"/>
    <property type="evidence" value="ECO:0007669"/>
    <property type="project" value="UniProtKB-UniRule"/>
</dbReference>
<comment type="subcellular location">
    <subcellularLocation>
        <location evidence="2">Cytoplasm</location>
    </subcellularLocation>
</comment>
<dbReference type="PANTHER" id="PTHR13932:SF5">
    <property type="entry name" value="RADICAL S-ADENOSYL METHIONINE DOMAIN-CONTAINING PROTEIN 1, MITOCHONDRIAL"/>
    <property type="match status" value="1"/>
</dbReference>
<dbReference type="Proteomes" id="UP000824112">
    <property type="component" value="Unassembled WGS sequence"/>
</dbReference>
<keyword evidence="2" id="KW-0949">S-adenosyl-L-methionine</keyword>
<dbReference type="SFLD" id="SFLDS00029">
    <property type="entry name" value="Radical_SAM"/>
    <property type="match status" value="1"/>
</dbReference>
<keyword evidence="2" id="KW-0479">Metal-binding</keyword>
<proteinExistence type="inferred from homology"/>
<keyword evidence="2" id="KW-0143">Chaperone</keyword>
<dbReference type="PANTHER" id="PTHR13932">
    <property type="entry name" value="COPROPORPHYRINIGEN III OXIDASE"/>
    <property type="match status" value="1"/>
</dbReference>
<dbReference type="InterPro" id="IPR058240">
    <property type="entry name" value="rSAM_sf"/>
</dbReference>
<comment type="function">
    <text evidence="2">Probably acts as a heme chaperone, transferring heme to an unknown acceptor. Binds one molecule of heme per monomer, possibly covalently. Binds 1 [4Fe-4S] cluster. The cluster is coordinated with 3 cysteines and an exchangeable S-adenosyl-L-methionine.</text>
</comment>
<dbReference type="SMART" id="SM00729">
    <property type="entry name" value="Elp3"/>
    <property type="match status" value="1"/>
</dbReference>
<keyword evidence="2" id="KW-0963">Cytoplasm</keyword>
<evidence type="ECO:0000256" key="2">
    <source>
        <dbReference type="RuleBase" id="RU364116"/>
    </source>
</evidence>
<dbReference type="GO" id="GO:0004109">
    <property type="term" value="F:coproporphyrinogen oxidase activity"/>
    <property type="evidence" value="ECO:0007669"/>
    <property type="project" value="InterPro"/>
</dbReference>
<dbReference type="InterPro" id="IPR010723">
    <property type="entry name" value="HemN_C"/>
</dbReference>
<dbReference type="SFLD" id="SFLDF00288">
    <property type="entry name" value="HemN-like__clustered_with_nucl"/>
    <property type="match status" value="1"/>
</dbReference>
<dbReference type="GO" id="GO:0006779">
    <property type="term" value="P:porphyrin-containing compound biosynthetic process"/>
    <property type="evidence" value="ECO:0007669"/>
    <property type="project" value="InterPro"/>
</dbReference>
<dbReference type="InterPro" id="IPR007197">
    <property type="entry name" value="rSAM"/>
</dbReference>
<dbReference type="InterPro" id="IPR023404">
    <property type="entry name" value="rSAM_horseshoe"/>
</dbReference>
<dbReference type="SFLD" id="SFLDG01082">
    <property type="entry name" value="B12-binding_domain_containing"/>
    <property type="match status" value="1"/>
</dbReference>
<organism evidence="4 5">
    <name type="scientific">Candidatus Gallibacteroides avistercoris</name>
    <dbReference type="NCBI Taxonomy" id="2840833"/>
    <lineage>
        <taxon>Bacteria</taxon>
        <taxon>Pseudomonadati</taxon>
        <taxon>Bacteroidota</taxon>
        <taxon>Bacteroidia</taxon>
        <taxon>Bacteroidales</taxon>
        <taxon>Bacteroidaceae</taxon>
        <taxon>Bacteroidaceae incertae sedis</taxon>
        <taxon>Candidatus Gallibacteroides</taxon>
    </lineage>
</organism>
<dbReference type="SFLD" id="SFLDF00562">
    <property type="entry name" value="HemN-like__clustered_with_heat"/>
    <property type="match status" value="1"/>
</dbReference>
<keyword evidence="2" id="KW-0004">4Fe-4S</keyword>
<feature type="domain" description="Radical SAM core" evidence="3">
    <location>
        <begin position="1"/>
        <end position="231"/>
    </location>
</feature>
<dbReference type="InterPro" id="IPR006638">
    <property type="entry name" value="Elp3/MiaA/NifB-like_rSAM"/>
</dbReference>
<name>A0A9D1M929_9BACT</name>
<dbReference type="AlphaFoldDB" id="A0A9D1M929"/>
<protein>
    <recommendedName>
        <fullName evidence="2">Heme chaperone HemW</fullName>
    </recommendedName>
</protein>
<evidence type="ECO:0000313" key="5">
    <source>
        <dbReference type="Proteomes" id="UP000824112"/>
    </source>
</evidence>
<comment type="caution">
    <text evidence="4">The sequence shown here is derived from an EMBL/GenBank/DDBJ whole genome shotgun (WGS) entry which is preliminary data.</text>
</comment>
<dbReference type="GO" id="GO:0046872">
    <property type="term" value="F:metal ion binding"/>
    <property type="evidence" value="ECO:0007669"/>
    <property type="project" value="UniProtKB-UniRule"/>
</dbReference>
<dbReference type="SUPFAM" id="SSF102114">
    <property type="entry name" value="Radical SAM enzymes"/>
    <property type="match status" value="1"/>
</dbReference>
<reference evidence="4" key="2">
    <citation type="journal article" date="2021" name="PeerJ">
        <title>Extensive microbial diversity within the chicken gut microbiome revealed by metagenomics and culture.</title>
        <authorList>
            <person name="Gilroy R."/>
            <person name="Ravi A."/>
            <person name="Getino M."/>
            <person name="Pursley I."/>
            <person name="Horton D.L."/>
            <person name="Alikhan N.F."/>
            <person name="Baker D."/>
            <person name="Gharbi K."/>
            <person name="Hall N."/>
            <person name="Watson M."/>
            <person name="Adriaenssens E.M."/>
            <person name="Foster-Nyarko E."/>
            <person name="Jarju S."/>
            <person name="Secka A."/>
            <person name="Antonio M."/>
            <person name="Oren A."/>
            <person name="Chaudhuri R.R."/>
            <person name="La Ragione R."/>
            <person name="Hildebrand F."/>
            <person name="Pallen M.J."/>
        </authorList>
    </citation>
    <scope>NUCLEOTIDE SEQUENCE</scope>
    <source>
        <strain evidence="4">CHK158-818</strain>
    </source>
</reference>
<dbReference type="EMBL" id="DVNA01000179">
    <property type="protein sequence ID" value="HIU55737.1"/>
    <property type="molecule type" value="Genomic_DNA"/>
</dbReference>
<reference evidence="4" key="1">
    <citation type="submission" date="2020-10" db="EMBL/GenBank/DDBJ databases">
        <authorList>
            <person name="Gilroy R."/>
        </authorList>
    </citation>
    <scope>NUCLEOTIDE SEQUENCE</scope>
    <source>
        <strain evidence="4">CHK158-818</strain>
    </source>
</reference>
<evidence type="ECO:0000313" key="4">
    <source>
        <dbReference type="EMBL" id="HIU55737.1"/>
    </source>
</evidence>
<dbReference type="CDD" id="cd01335">
    <property type="entry name" value="Radical_SAM"/>
    <property type="match status" value="1"/>
</dbReference>
<dbReference type="Gene3D" id="3.80.30.20">
    <property type="entry name" value="tm_1862 like domain"/>
    <property type="match status" value="1"/>
</dbReference>
<accession>A0A9D1M929</accession>
<gene>
    <name evidence="4" type="primary">hemW</name>
    <name evidence="4" type="ORF">IAB03_08035</name>
</gene>